<protein>
    <recommendedName>
        <fullName evidence="5">Membrane transport protein MMPL domain-containing protein</fullName>
    </recommendedName>
</protein>
<feature type="region of interest" description="Disordered" evidence="1">
    <location>
        <begin position="53"/>
        <end position="95"/>
    </location>
</feature>
<keyword evidence="2" id="KW-0812">Transmembrane</keyword>
<name>A0ABM7RHV4_9BACT</name>
<feature type="transmembrane region" description="Helical" evidence="2">
    <location>
        <begin position="12"/>
        <end position="37"/>
    </location>
</feature>
<feature type="compositionally biased region" description="Basic and acidic residues" evidence="1">
    <location>
        <begin position="58"/>
        <end position="68"/>
    </location>
</feature>
<dbReference type="Proteomes" id="UP001374893">
    <property type="component" value="Chromosome"/>
</dbReference>
<keyword evidence="4" id="KW-1185">Reference proteome</keyword>
<accession>A0ABM7RHV4</accession>
<evidence type="ECO:0000313" key="4">
    <source>
        <dbReference type="Proteomes" id="UP001374893"/>
    </source>
</evidence>
<sequence>MIVTRVVTFRSVIALSSVAAFGTVVGVIAMIPVSVLFMQHLGLLPIMTLAGNGGKKQSGGEDVEKFHLPPDVSRPRPLTSLNPRWSQPLSPGTSG</sequence>
<evidence type="ECO:0000256" key="1">
    <source>
        <dbReference type="SAM" id="MobiDB-lite"/>
    </source>
</evidence>
<evidence type="ECO:0000256" key="2">
    <source>
        <dbReference type="SAM" id="Phobius"/>
    </source>
</evidence>
<evidence type="ECO:0008006" key="5">
    <source>
        <dbReference type="Google" id="ProtNLM"/>
    </source>
</evidence>
<proteinExistence type="predicted"/>
<dbReference type="RefSeq" id="WP_338688358.1">
    <property type="nucleotide sequence ID" value="NZ_AP024702.1"/>
</dbReference>
<evidence type="ECO:0000313" key="3">
    <source>
        <dbReference type="EMBL" id="BCX46611.1"/>
    </source>
</evidence>
<gene>
    <name evidence="3" type="ORF">HAHE_05190</name>
</gene>
<dbReference type="EMBL" id="AP024702">
    <property type="protein sequence ID" value="BCX46611.1"/>
    <property type="molecule type" value="Genomic_DNA"/>
</dbReference>
<keyword evidence="2" id="KW-1133">Transmembrane helix</keyword>
<feature type="compositionally biased region" description="Polar residues" evidence="1">
    <location>
        <begin position="79"/>
        <end position="95"/>
    </location>
</feature>
<reference evidence="3 4" key="1">
    <citation type="submission" date="2021-06" db="EMBL/GenBank/DDBJ databases">
        <title>Complete genome of Haloferula helveola possessing various polysaccharide degrading enzymes.</title>
        <authorList>
            <person name="Takami H."/>
            <person name="Huang C."/>
            <person name="Hamasaki K."/>
        </authorList>
    </citation>
    <scope>NUCLEOTIDE SEQUENCE [LARGE SCALE GENOMIC DNA]</scope>
    <source>
        <strain evidence="3 4">CN-1</strain>
    </source>
</reference>
<keyword evidence="2" id="KW-0472">Membrane</keyword>
<organism evidence="3 4">
    <name type="scientific">Haloferula helveola</name>
    <dbReference type="NCBI Taxonomy" id="490095"/>
    <lineage>
        <taxon>Bacteria</taxon>
        <taxon>Pseudomonadati</taxon>
        <taxon>Verrucomicrobiota</taxon>
        <taxon>Verrucomicrobiia</taxon>
        <taxon>Verrucomicrobiales</taxon>
        <taxon>Verrucomicrobiaceae</taxon>
        <taxon>Haloferula</taxon>
    </lineage>
</organism>